<comment type="caution">
    <text evidence="3">The sequence shown here is derived from an EMBL/GenBank/DDBJ whole genome shotgun (WGS) entry which is preliminary data.</text>
</comment>
<proteinExistence type="predicted"/>
<gene>
    <name evidence="3" type="ORF">IE077_003089</name>
</gene>
<evidence type="ECO:0000313" key="4">
    <source>
        <dbReference type="Proteomes" id="UP000823046"/>
    </source>
</evidence>
<dbReference type="PANTHER" id="PTHR16453:SF9">
    <property type="entry name" value="GATOR COMPLEX PROTEIN MIOS"/>
    <property type="match status" value="1"/>
</dbReference>
<name>A0ABQ7J9B8_9APIC</name>
<dbReference type="Proteomes" id="UP000823046">
    <property type="component" value="Unassembled WGS sequence"/>
</dbReference>
<feature type="domain" description="GATOR2 complex protein MIO zinc-ribbon like" evidence="2">
    <location>
        <begin position="1656"/>
        <end position="1698"/>
    </location>
</feature>
<keyword evidence="4" id="KW-1185">Reference proteome</keyword>
<organism evidence="3 4">
    <name type="scientific">Cardiosporidium cionae</name>
    <dbReference type="NCBI Taxonomy" id="476202"/>
    <lineage>
        <taxon>Eukaryota</taxon>
        <taxon>Sar</taxon>
        <taxon>Alveolata</taxon>
        <taxon>Apicomplexa</taxon>
        <taxon>Aconoidasida</taxon>
        <taxon>Nephromycida</taxon>
        <taxon>Cardiosporidium</taxon>
    </lineage>
</organism>
<evidence type="ECO:0000259" key="2">
    <source>
        <dbReference type="Pfam" id="PF17034"/>
    </source>
</evidence>
<accession>A0ABQ7J9B8</accession>
<dbReference type="CDD" id="cd16691">
    <property type="entry name" value="mRING-H2-C3H3C2_Mio"/>
    <property type="match status" value="1"/>
</dbReference>
<evidence type="ECO:0000313" key="3">
    <source>
        <dbReference type="EMBL" id="KAF8820529.1"/>
    </source>
</evidence>
<feature type="region of interest" description="Disordered" evidence="1">
    <location>
        <begin position="1191"/>
        <end position="1230"/>
    </location>
</feature>
<feature type="region of interest" description="Disordered" evidence="1">
    <location>
        <begin position="1260"/>
        <end position="1286"/>
    </location>
</feature>
<dbReference type="Pfam" id="PF17034">
    <property type="entry name" value="zinc_ribbon_16"/>
    <property type="match status" value="1"/>
</dbReference>
<dbReference type="PANTHER" id="PTHR16453">
    <property type="entry name" value="WD40 DOMAIN-CONTAINING PROTEIN MIO FAMILY MEMBER"/>
    <property type="match status" value="1"/>
</dbReference>
<reference evidence="3 4" key="1">
    <citation type="journal article" date="2020" name="bioRxiv">
        <title>Metabolic contributions of an alphaproteobacterial endosymbiont in the apicomplexan Cardiosporidium cionae.</title>
        <authorList>
            <person name="Hunter E.S."/>
            <person name="Paight C.J."/>
            <person name="Lane C.E."/>
        </authorList>
    </citation>
    <scope>NUCLEOTIDE SEQUENCE [LARGE SCALE GENOMIC DNA]</scope>
    <source>
        <strain evidence="3">ESH_2018</strain>
    </source>
</reference>
<evidence type="ECO:0000256" key="1">
    <source>
        <dbReference type="SAM" id="MobiDB-lite"/>
    </source>
</evidence>
<dbReference type="InterPro" id="IPR037593">
    <property type="entry name" value="MIOS/Sea4"/>
</dbReference>
<dbReference type="InterPro" id="IPR031488">
    <property type="entry name" value="Zn_ribbon_mio"/>
</dbReference>
<dbReference type="EMBL" id="JADAQX010000364">
    <property type="protein sequence ID" value="KAF8820529.1"/>
    <property type="molecule type" value="Genomic_DNA"/>
</dbReference>
<protein>
    <recommendedName>
        <fullName evidence="2">GATOR2 complex protein MIO zinc-ribbon like domain-containing protein</fullName>
    </recommendedName>
</protein>
<sequence length="1704" mass="187495">MLTSSSPTKLNVYTLSIFSMAPASCNTNPPPILLRSNPHAPLRLFISTYSEGAAVVFGVVQSISNNEPENLQWLWKFTLHSSPPPSSSLFLRTGYVHCLPERSLQSIPLHVVDCVWCPLPLCSQQCLLGLNNGAYLLDFTGESGSAELHASFSAGNVGQLPIGYLGNDLRFPNPVVTPDPATLVSLAWNTYVPSWIAIGWEKHVALYEYPRRDEKALHSFQGYPSSPLLNPDEQAEKKSNVPTQANIQVTVNTAQDPSFPAKAIDLNAIEKGPNVSLCFEVAPFSILPPPPNEEVHIAYNRSRLRLSISPGSQTLSSSETVSKEVKPSQSFLSPVSCKFLTANELIVGWYVQNSFPTCGVFCIYDLRSKNLPSAQMLVIPTYTPFGIDMNPLDNTIFSSFGMIEKSPRFDMDNDAEAGRENILLLETTDAIAHMPAESIVKDTTLIRGTTESSGDEELNAQGIIEIREVTKLAVAFRSVRTQHPVIASTVWCPTKRLTLAEVSHSLYRRPVKADLSLNFAHLFVFAGVEHTQAVQSLLFPVKNISPLDTFQMLDTYNGIPPTLQACCWFGGMLRAADGFISSPGLLCFYSNKLLAIEWECLQFGPSPAKFNPAGGQSYFLQAEKRSPIIVSPPSLNSLSVASTPHFGKMLDGIPMETSSLHEIHPHSPSSTSLLLSWDLGLFKSIAIHPQKRQQMLEDMEFHYVSFSQKEGMKLNLLILQYSPYLHNSTEERLFHSATRLFCAAELWEWIAHIMQEIPIASPSLTTSIQEETIFEKSIYKQIFNALPPQPLHSPIQRIQKIGAFQWLGVCDILASHPKEILHSTTGAETKADSIQAYFGSEDTLGESNLSPDSFILNQGLTGEKSPTIATKSPFPVSSEKSFLRDFPSLLEDEAASSSIFMDSPETYYQELLTQELLKVMWHAIVYLRYDMLFEFPNLLKKLFLAVPKMAQEDTLLEKHLSIFFVTVGTLLMKLSLMPEPFPPEEWKQLYRLSDPTSPAMHLSTALSHPLALELASVLKLFFSERDTLLAFSLPTWFCYSFGGLLRLSVNFLNLVIAHTFAALSTPSHLPTGGSFPPVNRFSSPPSFVSFASSPVASVHPLGPLRNSSGGVPLLAATSSQPSPSLFLRSGMRPPMPSMTGSADIFPESPSLEGGSHDEVKMGQPRGTDPQELFQQHLLHLLKAPPKDCIPSLFSESSQTPFSSLPSPAQLPPSLSPIKASETSPMPEKALHGSRLIPSAAYPLAISPPSALSTLSLGTRPASSSFLKPSRGTLEPPPLPGRASAPPFQGKVASPSYEIASRLSLPLYVPLRAGMALALRFLSSSYLVAYIRECIHQSISEGCIDALSLVGLGEWEAIDPAATEAAIVHPIASEGIATVVSATEPSGFLEPQGFPAYIFAASPEKGMKSTIQRERGRIPQGGNKAATHFKASPSLASPKEAERYGVAASTRTGRHLSAEMEAKIHQWMCRLFNGPVAANLLLHQFLDYTGDIQTLALLACYGSALRAPSILYKSFRLYKDVLDRWNLLEYNGHLHIIASHYKGIANWCPIPPMDRICCYYCNAPLFGNDKLVSNFEEELTFACPKCGADLPNCVICLSYLCIPGGRHTYNRNKPNWLTNYNKPSGLPSGIERRGDSQTSRFSLKDEDKSEETSKLIDVPLNKWYTFCLKCHHGGCYSHLEEWFQQFDECPVPDCTCFCSATDPLD</sequence>